<proteinExistence type="predicted"/>
<dbReference type="RefSeq" id="WP_119949122.1">
    <property type="nucleotide sequence ID" value="NZ_QZEZ01000001.1"/>
</dbReference>
<dbReference type="InterPro" id="IPR023809">
    <property type="entry name" value="Thiopep_bacteriocin_synth_dom"/>
</dbReference>
<comment type="caution">
    <text evidence="2">The sequence shown here is derived from an EMBL/GenBank/DDBJ whole genome shotgun (WGS) entry which is preliminary data.</text>
</comment>
<organism evidence="2 3">
    <name type="scientific">Vallicoccus soli</name>
    <dbReference type="NCBI Taxonomy" id="2339232"/>
    <lineage>
        <taxon>Bacteria</taxon>
        <taxon>Bacillati</taxon>
        <taxon>Actinomycetota</taxon>
        <taxon>Actinomycetes</taxon>
        <taxon>Motilibacterales</taxon>
        <taxon>Vallicoccaceae</taxon>
        <taxon>Vallicoccus</taxon>
    </lineage>
</organism>
<dbReference type="AlphaFoldDB" id="A0A3A3ZAS9"/>
<name>A0A3A3ZAS9_9ACTN</name>
<reference evidence="2 3" key="1">
    <citation type="submission" date="2018-09" db="EMBL/GenBank/DDBJ databases">
        <title>YIM 75000 draft genome.</title>
        <authorList>
            <person name="Tang S."/>
            <person name="Feng Y."/>
        </authorList>
    </citation>
    <scope>NUCLEOTIDE SEQUENCE [LARGE SCALE GENOMIC DNA]</scope>
    <source>
        <strain evidence="2 3">YIM 75000</strain>
    </source>
</reference>
<sequence length="312" mass="32730">MTATADQPAAVAAAPDPGAAWTAWHLHLASPARSLHDRVALGVVAPVVAALPGHPWFFLRFWQSGPHLRLRVRDLDAGTADAVEAELASRLVGVGALRPGEVPVDASAYADGAARLAAGERGRDATVRDLLPPGVHRTPYQPEVDRYGGPALLPDSEALFQTSSEAVLAYLASGRGGEPPVPRTALAARATAVAAAVLDGPGERADYYAHGVRAWREWALLSHPAEVVGAAVRVGADVPPVPDAPGPFAPWQRGLAGLVRRVRAETPYPPGGLLSSHVHMLHNRLGLTLLDELRTYAWLAATAGDRPAPPRG</sequence>
<accession>A0A3A3ZAS9</accession>
<feature type="domain" description="Thiopeptide-type bacteriocin biosynthesis" evidence="1">
    <location>
        <begin position="21"/>
        <end position="301"/>
    </location>
</feature>
<dbReference type="OrthoDB" id="3607295at2"/>
<gene>
    <name evidence="2" type="ORF">D5H78_04675</name>
</gene>
<dbReference type="EMBL" id="QZEZ01000001">
    <property type="protein sequence ID" value="RJK98196.1"/>
    <property type="molecule type" value="Genomic_DNA"/>
</dbReference>
<dbReference type="Proteomes" id="UP000265614">
    <property type="component" value="Unassembled WGS sequence"/>
</dbReference>
<evidence type="ECO:0000313" key="3">
    <source>
        <dbReference type="Proteomes" id="UP000265614"/>
    </source>
</evidence>
<evidence type="ECO:0000259" key="1">
    <source>
        <dbReference type="Pfam" id="PF14028"/>
    </source>
</evidence>
<dbReference type="Pfam" id="PF14028">
    <property type="entry name" value="Lant_dehydr_C"/>
    <property type="match status" value="1"/>
</dbReference>
<protein>
    <recommendedName>
        <fullName evidence="1">Thiopeptide-type bacteriocin biosynthesis domain-containing protein</fullName>
    </recommendedName>
</protein>
<keyword evidence="3" id="KW-1185">Reference proteome</keyword>
<evidence type="ECO:0000313" key="2">
    <source>
        <dbReference type="EMBL" id="RJK98196.1"/>
    </source>
</evidence>